<keyword evidence="3" id="KW-1185">Reference proteome</keyword>
<feature type="compositionally biased region" description="Basic and acidic residues" evidence="1">
    <location>
        <begin position="123"/>
        <end position="136"/>
    </location>
</feature>
<organism evidence="2 3">
    <name type="scientific">Mycena albidolilacea</name>
    <dbReference type="NCBI Taxonomy" id="1033008"/>
    <lineage>
        <taxon>Eukaryota</taxon>
        <taxon>Fungi</taxon>
        <taxon>Dikarya</taxon>
        <taxon>Basidiomycota</taxon>
        <taxon>Agaricomycotina</taxon>
        <taxon>Agaricomycetes</taxon>
        <taxon>Agaricomycetidae</taxon>
        <taxon>Agaricales</taxon>
        <taxon>Marasmiineae</taxon>
        <taxon>Mycenaceae</taxon>
        <taxon>Mycena</taxon>
    </lineage>
</organism>
<name>A0AAD6Z9I0_9AGAR</name>
<feature type="compositionally biased region" description="Basic and acidic residues" evidence="1">
    <location>
        <begin position="106"/>
        <end position="116"/>
    </location>
</feature>
<evidence type="ECO:0000313" key="3">
    <source>
        <dbReference type="Proteomes" id="UP001218218"/>
    </source>
</evidence>
<sequence length="283" mass="31485">MAASYGCTYWSGDVYHVLTMSFLCMFPPPISGLVPPPARSRHPCYATPLSALRYSPGRRRMRRHRLRFQSSSKLPQADVNLCFRRSPRAGSAEEDTRMHVGAASRQGRERGGEPKRAARHRAQRGEGRRMGRKDGIREKEQQTCYIYFMHASDCASSAAVARVASASLTKKTKRACRSASEQTDQRRRRGGEAMEVEKEVMEGSRGGGRKVEGEERNERGKADKEGRMYQRVSLPFLCPFSTPYVAVASGSPPYTVDCNSRPTLLPAQIVIHGETSRSGRIGA</sequence>
<feature type="compositionally biased region" description="Basic and acidic residues" evidence="1">
    <location>
        <begin position="209"/>
        <end position="223"/>
    </location>
</feature>
<feature type="region of interest" description="Disordered" evidence="1">
    <location>
        <begin position="167"/>
        <end position="223"/>
    </location>
</feature>
<proteinExistence type="predicted"/>
<feature type="region of interest" description="Disordered" evidence="1">
    <location>
        <begin position="88"/>
        <end position="136"/>
    </location>
</feature>
<accession>A0AAD6Z9I0</accession>
<feature type="compositionally biased region" description="Basic and acidic residues" evidence="1">
    <location>
        <begin position="190"/>
        <end position="202"/>
    </location>
</feature>
<dbReference type="AlphaFoldDB" id="A0AAD6Z9I0"/>
<dbReference type="EMBL" id="JARIHO010000072">
    <property type="protein sequence ID" value="KAJ7312459.1"/>
    <property type="molecule type" value="Genomic_DNA"/>
</dbReference>
<protein>
    <submittedName>
        <fullName evidence="2">Uncharacterized protein</fullName>
    </submittedName>
</protein>
<evidence type="ECO:0000313" key="2">
    <source>
        <dbReference type="EMBL" id="KAJ7312459.1"/>
    </source>
</evidence>
<reference evidence="2" key="1">
    <citation type="submission" date="2023-03" db="EMBL/GenBank/DDBJ databases">
        <title>Massive genome expansion in bonnet fungi (Mycena s.s.) driven by repeated elements and novel gene families across ecological guilds.</title>
        <authorList>
            <consortium name="Lawrence Berkeley National Laboratory"/>
            <person name="Harder C.B."/>
            <person name="Miyauchi S."/>
            <person name="Viragh M."/>
            <person name="Kuo A."/>
            <person name="Thoen E."/>
            <person name="Andreopoulos B."/>
            <person name="Lu D."/>
            <person name="Skrede I."/>
            <person name="Drula E."/>
            <person name="Henrissat B."/>
            <person name="Morin E."/>
            <person name="Kohler A."/>
            <person name="Barry K."/>
            <person name="LaButti K."/>
            <person name="Morin E."/>
            <person name="Salamov A."/>
            <person name="Lipzen A."/>
            <person name="Mereny Z."/>
            <person name="Hegedus B."/>
            <person name="Baldrian P."/>
            <person name="Stursova M."/>
            <person name="Weitz H."/>
            <person name="Taylor A."/>
            <person name="Grigoriev I.V."/>
            <person name="Nagy L.G."/>
            <person name="Martin F."/>
            <person name="Kauserud H."/>
        </authorList>
    </citation>
    <scope>NUCLEOTIDE SEQUENCE</scope>
    <source>
        <strain evidence="2">CBHHK002</strain>
    </source>
</reference>
<gene>
    <name evidence="2" type="ORF">DFH08DRAFT_897038</name>
</gene>
<dbReference type="Proteomes" id="UP001218218">
    <property type="component" value="Unassembled WGS sequence"/>
</dbReference>
<evidence type="ECO:0000256" key="1">
    <source>
        <dbReference type="SAM" id="MobiDB-lite"/>
    </source>
</evidence>
<comment type="caution">
    <text evidence="2">The sequence shown here is derived from an EMBL/GenBank/DDBJ whole genome shotgun (WGS) entry which is preliminary data.</text>
</comment>